<evidence type="ECO:0000256" key="18">
    <source>
        <dbReference type="HAMAP-Rule" id="MF_00110"/>
    </source>
</evidence>
<comment type="subcellular location">
    <subcellularLocation>
        <location evidence="4 18">Cytoplasm</location>
    </subcellularLocation>
</comment>
<feature type="binding site" evidence="18">
    <location>
        <position position="265"/>
    </location>
    <ligand>
        <name>Zn(2+)</name>
        <dbReference type="ChEBI" id="CHEBI:29105"/>
    </ligand>
</feature>
<comment type="cofactor">
    <cofactor evidence="2 18">
        <name>NAD(+)</name>
        <dbReference type="ChEBI" id="CHEBI:57540"/>
    </cofactor>
</comment>
<evidence type="ECO:0000256" key="17">
    <source>
        <dbReference type="ARBA" id="ARBA00023285"/>
    </source>
</evidence>
<feature type="binding site" evidence="18">
    <location>
        <begin position="131"/>
        <end position="132"/>
    </location>
    <ligand>
        <name>NAD(+)</name>
        <dbReference type="ChEBI" id="CHEBI:57540"/>
    </ligand>
</feature>
<feature type="binding site" evidence="18">
    <location>
        <begin position="107"/>
        <end position="111"/>
    </location>
    <ligand>
        <name>NAD(+)</name>
        <dbReference type="ChEBI" id="CHEBI:57540"/>
    </ligand>
</feature>
<feature type="domain" description="3-dehydroquinate synthase N-terminal" evidence="19">
    <location>
        <begin position="69"/>
        <end position="181"/>
    </location>
</feature>
<dbReference type="AlphaFoldDB" id="A0A1P8F4Y4"/>
<evidence type="ECO:0000256" key="8">
    <source>
        <dbReference type="ARBA" id="ARBA00017684"/>
    </source>
</evidence>
<dbReference type="UniPathway" id="UPA00053">
    <property type="reaction ID" value="UER00085"/>
</dbReference>
<dbReference type="InterPro" id="IPR030963">
    <property type="entry name" value="DHQ_synth_fam"/>
</dbReference>
<evidence type="ECO:0000256" key="16">
    <source>
        <dbReference type="ARBA" id="ARBA00023239"/>
    </source>
</evidence>
<gene>
    <name evidence="18 21" type="primary">aroB</name>
    <name evidence="21" type="ORF">Dform_00184</name>
</gene>
<keyword evidence="11 18" id="KW-0479">Metal-binding</keyword>
<dbReference type="GO" id="GO:0000166">
    <property type="term" value="F:nucleotide binding"/>
    <property type="evidence" value="ECO:0007669"/>
    <property type="project" value="UniProtKB-KW"/>
</dbReference>
<feature type="binding site" evidence="18">
    <location>
        <position position="186"/>
    </location>
    <ligand>
        <name>Zn(2+)</name>
        <dbReference type="ChEBI" id="CHEBI:29105"/>
    </ligand>
</feature>
<comment type="cofactor">
    <cofactor evidence="3">
        <name>Zn(2+)</name>
        <dbReference type="ChEBI" id="CHEBI:29105"/>
    </cofactor>
</comment>
<feature type="binding site" evidence="18">
    <location>
        <position position="249"/>
    </location>
    <ligand>
        <name>Zn(2+)</name>
        <dbReference type="ChEBI" id="CHEBI:29105"/>
    </ligand>
</feature>
<keyword evidence="9 18" id="KW-0963">Cytoplasm</keyword>
<dbReference type="HAMAP" id="MF_00110">
    <property type="entry name" value="DHQ_synthase"/>
    <property type="match status" value="1"/>
</dbReference>
<comment type="pathway">
    <text evidence="5 18">Metabolic intermediate biosynthesis; chorismate biosynthesis; chorismate from D-erythrose 4-phosphate and phosphoenolpyruvate: step 2/7.</text>
</comment>
<keyword evidence="13 18" id="KW-0862">Zinc</keyword>
<evidence type="ECO:0000313" key="22">
    <source>
        <dbReference type="Proteomes" id="UP000185934"/>
    </source>
</evidence>
<feature type="binding site" evidence="18">
    <location>
        <position position="144"/>
    </location>
    <ligand>
        <name>NAD(+)</name>
        <dbReference type="ChEBI" id="CHEBI:57540"/>
    </ligand>
</feature>
<dbReference type="Proteomes" id="UP000185934">
    <property type="component" value="Chromosome"/>
</dbReference>
<dbReference type="InterPro" id="IPR030960">
    <property type="entry name" value="DHQS/DOIS_N"/>
</dbReference>
<evidence type="ECO:0000256" key="4">
    <source>
        <dbReference type="ARBA" id="ARBA00004496"/>
    </source>
</evidence>
<evidence type="ECO:0000313" key="21">
    <source>
        <dbReference type="EMBL" id="APV43547.1"/>
    </source>
</evidence>
<evidence type="ECO:0000256" key="6">
    <source>
        <dbReference type="ARBA" id="ARBA00005412"/>
    </source>
</evidence>
<evidence type="ECO:0000256" key="13">
    <source>
        <dbReference type="ARBA" id="ARBA00022833"/>
    </source>
</evidence>
<dbReference type="GO" id="GO:0008652">
    <property type="term" value="P:amino acid biosynthetic process"/>
    <property type="evidence" value="ECO:0007669"/>
    <property type="project" value="UniProtKB-KW"/>
</dbReference>
<keyword evidence="17 18" id="KW-0170">Cobalt</keyword>
<keyword evidence="12 18" id="KW-0547">Nucleotide-binding</keyword>
<evidence type="ECO:0000256" key="10">
    <source>
        <dbReference type="ARBA" id="ARBA00022605"/>
    </source>
</evidence>
<dbReference type="Pfam" id="PF24621">
    <property type="entry name" value="DHQS_C"/>
    <property type="match status" value="1"/>
</dbReference>
<dbReference type="CDD" id="cd08195">
    <property type="entry name" value="DHQS"/>
    <property type="match status" value="1"/>
</dbReference>
<dbReference type="PANTHER" id="PTHR43622">
    <property type="entry name" value="3-DEHYDROQUINATE SYNTHASE"/>
    <property type="match status" value="1"/>
</dbReference>
<accession>A0A1P8F4Y4</accession>
<dbReference type="GO" id="GO:0009423">
    <property type="term" value="P:chorismate biosynthetic process"/>
    <property type="evidence" value="ECO:0007669"/>
    <property type="project" value="UniProtKB-UniRule"/>
</dbReference>
<keyword evidence="22" id="KW-1185">Reference proteome</keyword>
<evidence type="ECO:0000256" key="15">
    <source>
        <dbReference type="ARBA" id="ARBA00023141"/>
    </source>
</evidence>
<evidence type="ECO:0000259" key="20">
    <source>
        <dbReference type="Pfam" id="PF24621"/>
    </source>
</evidence>
<dbReference type="InterPro" id="IPR050071">
    <property type="entry name" value="Dehydroquinate_synthase"/>
</dbReference>
<keyword evidence="16 18" id="KW-0456">Lyase</keyword>
<dbReference type="OrthoDB" id="9806583at2"/>
<name>A0A1P8F4Y4_9CHLR</name>
<dbReference type="Gene3D" id="1.20.1090.10">
    <property type="entry name" value="Dehydroquinate synthase-like - alpha domain"/>
    <property type="match status" value="1"/>
</dbReference>
<feature type="binding site" evidence="18">
    <location>
        <begin position="171"/>
        <end position="174"/>
    </location>
    <ligand>
        <name>NAD(+)</name>
        <dbReference type="ChEBI" id="CHEBI:57540"/>
    </ligand>
</feature>
<comment type="function">
    <text evidence="18">Catalyzes the conversion of 3-deoxy-D-arabino-heptulosonate 7-phosphate (DAHP) to dehydroquinate (DHQ).</text>
</comment>
<reference evidence="22" key="1">
    <citation type="submission" date="2016-11" db="EMBL/GenBank/DDBJ databases">
        <title>Dehalogenimonas formicexedens sp. nov., a chlorinated alkane respiring bacterium isolated from contaminated groundwater.</title>
        <authorList>
            <person name="Key T.A."/>
            <person name="Bowman K.S."/>
            <person name="Lee I."/>
            <person name="Chun J."/>
            <person name="Albuquerque L."/>
            <person name="da Costa M.S."/>
            <person name="Rainey F.A."/>
            <person name="Moe W.M."/>
        </authorList>
    </citation>
    <scope>NUCLEOTIDE SEQUENCE [LARGE SCALE GENOMIC DNA]</scope>
    <source>
        <strain evidence="22">NSZ-14</strain>
    </source>
</reference>
<comment type="cofactor">
    <cofactor evidence="18">
        <name>Co(2+)</name>
        <dbReference type="ChEBI" id="CHEBI:48828"/>
    </cofactor>
    <cofactor evidence="18">
        <name>Zn(2+)</name>
        <dbReference type="ChEBI" id="CHEBI:29105"/>
    </cofactor>
    <text evidence="18">Binds 1 divalent metal cation per subunit. Can use either Co(2+) or Zn(2+).</text>
</comment>
<dbReference type="SUPFAM" id="SSF56796">
    <property type="entry name" value="Dehydroquinate synthase-like"/>
    <property type="match status" value="1"/>
</dbReference>
<protein>
    <recommendedName>
        <fullName evidence="8 18">3-dehydroquinate synthase</fullName>
        <shortName evidence="18">DHQS</shortName>
        <ecNumber evidence="7 18">4.2.3.4</ecNumber>
    </recommendedName>
</protein>
<dbReference type="PIRSF" id="PIRSF001455">
    <property type="entry name" value="DHQ_synth"/>
    <property type="match status" value="1"/>
</dbReference>
<evidence type="ECO:0000256" key="9">
    <source>
        <dbReference type="ARBA" id="ARBA00022490"/>
    </source>
</evidence>
<sequence length="359" mass="37896">MSVQLCVDLSDRGYPVHIGQGLLGQLPDLLKEAGFLGRLMIVTNPDIAGLHGNRLLGTLRSAGFSPELVLVPGGEAYKSLVTAGHLYEDLSKKQAERGTPIIALGGGVIGDLSGFVAATYQRGVPFIQLPTTLLAQVDSSIGGKVAVNVGSLKNMAGVFYQPRMVVADISTLSTLPIDELRNGMAEVIKSAIIGDAELFAFLESDMPRILNREPEALSFIVERSAVVKARIVEQDERDSGIRNYLNLGHTFGHALETITRFEMKHGAAVAAGMAAAARLSRLLNLLSGADNDRIINVIAAAGLPGAFDAGARSGAFIEAISHDKKKTAGKLKFVLPAGIGNVIIKDGIEPNEAIEALRG</sequence>
<feature type="domain" description="3-dehydroquinate synthase C-terminal" evidence="20">
    <location>
        <begin position="183"/>
        <end position="326"/>
    </location>
</feature>
<evidence type="ECO:0000256" key="11">
    <source>
        <dbReference type="ARBA" id="ARBA00022723"/>
    </source>
</evidence>
<dbReference type="GO" id="GO:0009073">
    <property type="term" value="P:aromatic amino acid family biosynthetic process"/>
    <property type="evidence" value="ECO:0007669"/>
    <property type="project" value="UniProtKB-KW"/>
</dbReference>
<comment type="similarity">
    <text evidence="6 18">Belongs to the sugar phosphate cyclases superfamily. Dehydroquinate synthase family.</text>
</comment>
<comment type="catalytic activity">
    <reaction evidence="1 18">
        <text>7-phospho-2-dehydro-3-deoxy-D-arabino-heptonate = 3-dehydroquinate + phosphate</text>
        <dbReference type="Rhea" id="RHEA:21968"/>
        <dbReference type="ChEBI" id="CHEBI:32364"/>
        <dbReference type="ChEBI" id="CHEBI:43474"/>
        <dbReference type="ChEBI" id="CHEBI:58394"/>
        <dbReference type="EC" id="4.2.3.4"/>
    </reaction>
</comment>
<evidence type="ECO:0000259" key="19">
    <source>
        <dbReference type="Pfam" id="PF01761"/>
    </source>
</evidence>
<evidence type="ECO:0000256" key="12">
    <source>
        <dbReference type="ARBA" id="ARBA00022741"/>
    </source>
</evidence>
<evidence type="ECO:0000256" key="14">
    <source>
        <dbReference type="ARBA" id="ARBA00023027"/>
    </source>
</evidence>
<dbReference type="PANTHER" id="PTHR43622:SF7">
    <property type="entry name" value="3-DEHYDROQUINATE SYNTHASE, CHLOROPLASTIC"/>
    <property type="match status" value="1"/>
</dbReference>
<dbReference type="GO" id="GO:0003856">
    <property type="term" value="F:3-dehydroquinate synthase activity"/>
    <property type="evidence" value="ECO:0007669"/>
    <property type="project" value="UniProtKB-UniRule"/>
</dbReference>
<feature type="binding site" evidence="18">
    <location>
        <position position="153"/>
    </location>
    <ligand>
        <name>NAD(+)</name>
        <dbReference type="ChEBI" id="CHEBI:57540"/>
    </ligand>
</feature>
<keyword evidence="14 18" id="KW-0520">NAD</keyword>
<dbReference type="GO" id="GO:0046872">
    <property type="term" value="F:metal ion binding"/>
    <property type="evidence" value="ECO:0007669"/>
    <property type="project" value="UniProtKB-KW"/>
</dbReference>
<evidence type="ECO:0000256" key="7">
    <source>
        <dbReference type="ARBA" id="ARBA00013031"/>
    </source>
</evidence>
<dbReference type="Pfam" id="PF01761">
    <property type="entry name" value="DHQ_synthase"/>
    <property type="match status" value="1"/>
</dbReference>
<dbReference type="STRING" id="1839801.Dform_00184"/>
<evidence type="ECO:0000256" key="2">
    <source>
        <dbReference type="ARBA" id="ARBA00001911"/>
    </source>
</evidence>
<keyword evidence="15 18" id="KW-0057">Aromatic amino acid biosynthesis</keyword>
<dbReference type="KEGG" id="dfo:Dform_00184"/>
<evidence type="ECO:0000256" key="3">
    <source>
        <dbReference type="ARBA" id="ARBA00001947"/>
    </source>
</evidence>
<dbReference type="RefSeq" id="WP_076003350.1">
    <property type="nucleotide sequence ID" value="NZ_CP018258.1"/>
</dbReference>
<dbReference type="EMBL" id="CP018258">
    <property type="protein sequence ID" value="APV43547.1"/>
    <property type="molecule type" value="Genomic_DNA"/>
</dbReference>
<comment type="caution">
    <text evidence="18">Lacks conserved residue(s) required for the propagation of feature annotation.</text>
</comment>
<evidence type="ECO:0000256" key="1">
    <source>
        <dbReference type="ARBA" id="ARBA00001393"/>
    </source>
</evidence>
<proteinExistence type="inferred from homology"/>
<dbReference type="InterPro" id="IPR056179">
    <property type="entry name" value="DHQS_C"/>
</dbReference>
<dbReference type="FunFam" id="3.40.50.1970:FF:000007">
    <property type="entry name" value="Pentafunctional AROM polypeptide"/>
    <property type="match status" value="1"/>
</dbReference>
<keyword evidence="10 18" id="KW-0028">Amino-acid biosynthesis</keyword>
<dbReference type="EC" id="4.2.3.4" evidence="7 18"/>
<dbReference type="InterPro" id="IPR016037">
    <property type="entry name" value="DHQ_synth_AroB"/>
</dbReference>
<organism evidence="21 22">
    <name type="scientific">Dehalogenimonas formicexedens</name>
    <dbReference type="NCBI Taxonomy" id="1839801"/>
    <lineage>
        <taxon>Bacteria</taxon>
        <taxon>Bacillati</taxon>
        <taxon>Chloroflexota</taxon>
        <taxon>Dehalococcoidia</taxon>
        <taxon>Dehalococcoidales</taxon>
        <taxon>Dehalococcoidaceae</taxon>
        <taxon>Dehalogenimonas</taxon>
    </lineage>
</organism>
<dbReference type="GO" id="GO:0005737">
    <property type="term" value="C:cytoplasm"/>
    <property type="evidence" value="ECO:0007669"/>
    <property type="project" value="UniProtKB-SubCell"/>
</dbReference>
<evidence type="ECO:0000256" key="5">
    <source>
        <dbReference type="ARBA" id="ARBA00004661"/>
    </source>
</evidence>
<dbReference type="Gene3D" id="3.40.50.1970">
    <property type="match status" value="1"/>
</dbReference>
<dbReference type="NCBIfam" id="TIGR01357">
    <property type="entry name" value="aroB"/>
    <property type="match status" value="1"/>
</dbReference>